<dbReference type="HOGENOM" id="CLU_2386699_0_0_1"/>
<dbReference type="OrthoDB" id="2193824at2759"/>
<name>I3EGR3_NEMP3</name>
<feature type="domain" description="V-SNARE coiled-coil homology" evidence="3">
    <location>
        <begin position="8"/>
        <end position="85"/>
    </location>
</feature>
<dbReference type="STRING" id="935791.I3EGR3"/>
<accession>I3EGR3</accession>
<evidence type="ECO:0000256" key="2">
    <source>
        <dbReference type="SAM" id="Phobius"/>
    </source>
</evidence>
<evidence type="ECO:0000313" key="4">
    <source>
        <dbReference type="EMBL" id="EIJ88410.1"/>
    </source>
</evidence>
<feature type="transmembrane region" description="Helical" evidence="2">
    <location>
        <begin position="68"/>
        <end position="90"/>
    </location>
</feature>
<evidence type="ECO:0000259" key="3">
    <source>
        <dbReference type="Pfam" id="PF00957"/>
    </source>
</evidence>
<dbReference type="Proteomes" id="UP000002872">
    <property type="component" value="Unassembled WGS sequence"/>
</dbReference>
<evidence type="ECO:0000313" key="5">
    <source>
        <dbReference type="Proteomes" id="UP000002872"/>
    </source>
</evidence>
<dbReference type="Gene3D" id="1.20.5.110">
    <property type="match status" value="1"/>
</dbReference>
<dbReference type="InParanoid" id="I3EGR3"/>
<dbReference type="InterPro" id="IPR042855">
    <property type="entry name" value="V_SNARE_CC"/>
</dbReference>
<protein>
    <recommendedName>
        <fullName evidence="3">V-SNARE coiled-coil homology domain-containing protein</fullName>
    </recommendedName>
</protein>
<keyword evidence="2" id="KW-0472">Membrane</keyword>
<keyword evidence="2" id="KW-0812">Transmembrane</keyword>
<organism evidence="4 5">
    <name type="scientific">Nematocida parisii (strain ERTm3)</name>
    <name type="common">Nematode killer fungus</name>
    <dbReference type="NCBI Taxonomy" id="935791"/>
    <lineage>
        <taxon>Eukaryota</taxon>
        <taxon>Fungi</taxon>
        <taxon>Fungi incertae sedis</taxon>
        <taxon>Microsporidia</taxon>
        <taxon>Nematocida</taxon>
    </lineage>
</organism>
<evidence type="ECO:0000256" key="1">
    <source>
        <dbReference type="SAM" id="MobiDB-lite"/>
    </source>
</evidence>
<feature type="region of interest" description="Disordered" evidence="1">
    <location>
        <begin position="25"/>
        <end position="52"/>
    </location>
</feature>
<dbReference type="AlphaFoldDB" id="I3EGR3"/>
<dbReference type="EMBL" id="GL870878">
    <property type="protein sequence ID" value="EIJ88410.1"/>
    <property type="molecule type" value="Genomic_DNA"/>
</dbReference>
<sequence length="98" mass="11255">MKQKETQQKVEKELEDAQSEIKDAIKEEKKRGGSISSLEKDSEQLNESLSGLQEQTHSAKNRLLRKSLLWIGLAVLIVLIIGTVIFLYIYEKIKKLKE</sequence>
<dbReference type="Pfam" id="PF00957">
    <property type="entry name" value="Synaptobrevin"/>
    <property type="match status" value="1"/>
</dbReference>
<keyword evidence="2" id="KW-1133">Transmembrane helix</keyword>
<dbReference type="OMA" id="MQMETHA"/>
<proteinExistence type="predicted"/>
<keyword evidence="5" id="KW-1185">Reference proteome</keyword>
<reference evidence="4" key="1">
    <citation type="submission" date="2011-01" db="EMBL/GenBank/DDBJ databases">
        <title>The Genome Sequence of Nematocida parisii strain ERTm3.</title>
        <authorList>
            <consortium name="The Broad Institute Genome Sequencing Platform"/>
            <consortium name="The Broad Institute Genome Sequencing Center for Infectious Disease"/>
            <person name="Cuomo C."/>
            <person name="Troemel E."/>
            <person name="Young S.K."/>
            <person name="Zeng Q."/>
            <person name="Gargeya S."/>
            <person name="Fitzgerald M."/>
            <person name="Haas B."/>
            <person name="Abouelleil A."/>
            <person name="Alvarado L."/>
            <person name="Arachchi H.M."/>
            <person name="Berlin A."/>
            <person name="Chapman S.B."/>
            <person name="Gearin G."/>
            <person name="Goldberg J."/>
            <person name="Griggs A."/>
            <person name="Gujja S."/>
            <person name="Hansen M."/>
            <person name="Heiman D."/>
            <person name="Howarth C."/>
            <person name="Larimer J."/>
            <person name="Lui A."/>
            <person name="MacDonald P.J.P."/>
            <person name="McCowen C."/>
            <person name="Montmayeur A."/>
            <person name="Murphy C."/>
            <person name="Neiman D."/>
            <person name="Pearson M."/>
            <person name="Priest M."/>
            <person name="Roberts A."/>
            <person name="Saif S."/>
            <person name="Shea T."/>
            <person name="Sisk P."/>
            <person name="Stolte C."/>
            <person name="Sykes S."/>
            <person name="Wortman J."/>
            <person name="Nusbaum C."/>
            <person name="Birren B."/>
        </authorList>
    </citation>
    <scope>NUCLEOTIDE SEQUENCE</scope>
    <source>
        <strain evidence="4">ERTm3</strain>
    </source>
</reference>
<dbReference type="VEuPathDB" id="MicrosporidiaDB:NEQG_01100"/>
<gene>
    <name evidence="4" type="ORF">NEQG_01100</name>
</gene>